<dbReference type="InterPro" id="IPR006439">
    <property type="entry name" value="HAD-SF_hydro_IA"/>
</dbReference>
<dbReference type="PANTHER" id="PTHR46193">
    <property type="entry name" value="6-PHOSPHOGLUCONATE PHOSPHATASE"/>
    <property type="match status" value="1"/>
</dbReference>
<dbReference type="CDD" id="cd07526">
    <property type="entry name" value="HAD_BPGM_like"/>
    <property type="match status" value="1"/>
</dbReference>
<dbReference type="PRINTS" id="PR00413">
    <property type="entry name" value="HADHALOGNASE"/>
</dbReference>
<dbReference type="NCBIfam" id="TIGR01509">
    <property type="entry name" value="HAD-SF-IA-v3"/>
    <property type="match status" value="1"/>
</dbReference>
<dbReference type="GO" id="GO:0046872">
    <property type="term" value="F:metal ion binding"/>
    <property type="evidence" value="ECO:0007669"/>
    <property type="project" value="UniProtKB-KW"/>
</dbReference>
<gene>
    <name evidence="5" type="ORF">AB5J49_37990</name>
</gene>
<dbReference type="AlphaFoldDB" id="A0AB39QC98"/>
<dbReference type="InterPro" id="IPR023214">
    <property type="entry name" value="HAD_sf"/>
</dbReference>
<dbReference type="Pfam" id="PF00702">
    <property type="entry name" value="Hydrolase"/>
    <property type="match status" value="1"/>
</dbReference>
<dbReference type="InterPro" id="IPR023198">
    <property type="entry name" value="PGP-like_dom2"/>
</dbReference>
<proteinExistence type="inferred from homology"/>
<evidence type="ECO:0000313" key="5">
    <source>
        <dbReference type="EMBL" id="XDQ38689.1"/>
    </source>
</evidence>
<dbReference type="SFLD" id="SFLDG01129">
    <property type="entry name" value="C1.5:_HAD__Beta-PGM__Phosphata"/>
    <property type="match status" value="1"/>
</dbReference>
<dbReference type="InterPro" id="IPR051600">
    <property type="entry name" value="Beta-PGM-like"/>
</dbReference>
<evidence type="ECO:0000256" key="4">
    <source>
        <dbReference type="ARBA" id="ARBA00022842"/>
    </source>
</evidence>
<comment type="similarity">
    <text evidence="2">Belongs to the HAD-like hydrolase superfamily. CbbY/CbbZ/Gph/YieH family.</text>
</comment>
<comment type="cofactor">
    <cofactor evidence="1">
        <name>Mg(2+)</name>
        <dbReference type="ChEBI" id="CHEBI:18420"/>
    </cofactor>
</comment>
<dbReference type="RefSeq" id="WP_369173392.1">
    <property type="nucleotide sequence ID" value="NZ_CP163439.1"/>
</dbReference>
<dbReference type="Gene3D" id="3.40.50.1000">
    <property type="entry name" value="HAD superfamily/HAD-like"/>
    <property type="match status" value="1"/>
</dbReference>
<evidence type="ECO:0000256" key="3">
    <source>
        <dbReference type="ARBA" id="ARBA00022723"/>
    </source>
</evidence>
<organism evidence="5">
    <name type="scientific">Streptomyces sp. R28</name>
    <dbReference type="NCBI Taxonomy" id="3238628"/>
    <lineage>
        <taxon>Bacteria</taxon>
        <taxon>Bacillati</taxon>
        <taxon>Actinomycetota</taxon>
        <taxon>Actinomycetes</taxon>
        <taxon>Kitasatosporales</taxon>
        <taxon>Streptomycetaceae</taxon>
        <taxon>Streptomyces</taxon>
    </lineage>
</organism>
<dbReference type="GO" id="GO:0016787">
    <property type="term" value="F:hydrolase activity"/>
    <property type="evidence" value="ECO:0007669"/>
    <property type="project" value="UniProtKB-KW"/>
</dbReference>
<sequence length="219" mass="23168">MSPVELIIFDNDGVLVDSERLANGLLAEMLTEAGLPTTLEESIQTYMGGSFARVRKLAEERAGRPLPADFQERYQQRLLASLSTRLRPVAGARELLESLAASGIRFCVASSSNRERLALTLRVTGLSPLLGDRVFSVDDVTAGKPAPDLFLHAAARMGADPARALVLEDSPLGVEAARAAGMRVVGFAATTPADRLAKADHVIASLALLPGLVGIPALE</sequence>
<dbReference type="SFLD" id="SFLDG01135">
    <property type="entry name" value="C1.5.6:_HAD__Beta-PGM__Phospha"/>
    <property type="match status" value="1"/>
</dbReference>
<reference evidence="5" key="1">
    <citation type="submission" date="2024-07" db="EMBL/GenBank/DDBJ databases">
        <authorList>
            <person name="Yu S.T."/>
        </authorList>
    </citation>
    <scope>NUCLEOTIDE SEQUENCE</scope>
    <source>
        <strain evidence="5">R28</strain>
    </source>
</reference>
<accession>A0AB39QC98</accession>
<dbReference type="InterPro" id="IPR036412">
    <property type="entry name" value="HAD-like_sf"/>
</dbReference>
<keyword evidence="5" id="KW-0378">Hydrolase</keyword>
<evidence type="ECO:0000256" key="2">
    <source>
        <dbReference type="ARBA" id="ARBA00006171"/>
    </source>
</evidence>
<dbReference type="SFLD" id="SFLDS00003">
    <property type="entry name" value="Haloacid_Dehalogenase"/>
    <property type="match status" value="1"/>
</dbReference>
<protein>
    <submittedName>
        <fullName evidence="5">HAD family hydrolase</fullName>
    </submittedName>
</protein>
<name>A0AB39QC98_9ACTN</name>
<keyword evidence="3" id="KW-0479">Metal-binding</keyword>
<dbReference type="PANTHER" id="PTHR46193:SF10">
    <property type="entry name" value="6-PHOSPHOGLUCONATE PHOSPHATASE"/>
    <property type="match status" value="1"/>
</dbReference>
<dbReference type="SUPFAM" id="SSF56784">
    <property type="entry name" value="HAD-like"/>
    <property type="match status" value="1"/>
</dbReference>
<dbReference type="EMBL" id="CP163439">
    <property type="protein sequence ID" value="XDQ38689.1"/>
    <property type="molecule type" value="Genomic_DNA"/>
</dbReference>
<dbReference type="Gene3D" id="1.10.150.240">
    <property type="entry name" value="Putative phosphatase, domain 2"/>
    <property type="match status" value="1"/>
</dbReference>
<evidence type="ECO:0000256" key="1">
    <source>
        <dbReference type="ARBA" id="ARBA00001946"/>
    </source>
</evidence>
<keyword evidence="4" id="KW-0460">Magnesium</keyword>